<evidence type="ECO:0000256" key="1">
    <source>
        <dbReference type="ARBA" id="ARBA00000654"/>
    </source>
</evidence>
<evidence type="ECO:0000313" key="8">
    <source>
        <dbReference type="EMBL" id="SNR94723.1"/>
    </source>
</evidence>
<sequence>MSTLDLANHGPVIPVIVINKVEDAVPMAEALLEGGIKVLEVTLRTPVALQAMEAIAKAVPDAIVGAGTVRNIKDAQNCKDVGCQFAVSPGYTSELGRAAREMGLPLLPGVSTGSEIMQANADDYYFLKLFPAVAVGGINLLKGFAGPFGDVKFCPTGGVTVESAPQFLALPNVVVCGGTWLTPADAVARKDWAHITKLAREASAIVAAK</sequence>
<comment type="subunit">
    <text evidence="4">Homotrimer.</text>
</comment>
<accession>A0A239AIG5</accession>
<evidence type="ECO:0000256" key="3">
    <source>
        <dbReference type="ARBA" id="ARBA00006906"/>
    </source>
</evidence>
<dbReference type="OrthoDB" id="9805177at2"/>
<evidence type="ECO:0000256" key="5">
    <source>
        <dbReference type="ARBA" id="ARBA00013063"/>
    </source>
</evidence>
<dbReference type="CDD" id="cd00452">
    <property type="entry name" value="KDPG_aldolase"/>
    <property type="match status" value="1"/>
</dbReference>
<dbReference type="NCBIfam" id="TIGR01182">
    <property type="entry name" value="eda"/>
    <property type="match status" value="1"/>
</dbReference>
<dbReference type="PROSITE" id="PS00159">
    <property type="entry name" value="ALDOLASE_KDPG_KHG_1"/>
    <property type="match status" value="1"/>
</dbReference>
<dbReference type="Pfam" id="PF01081">
    <property type="entry name" value="Aldolase"/>
    <property type="match status" value="1"/>
</dbReference>
<dbReference type="PANTHER" id="PTHR30246:SF1">
    <property type="entry name" value="2-DEHYDRO-3-DEOXY-6-PHOSPHOGALACTONATE ALDOLASE-RELATED"/>
    <property type="match status" value="1"/>
</dbReference>
<name>A0A239AIG5_9PROT</name>
<reference evidence="9" key="1">
    <citation type="submission" date="2017-06" db="EMBL/GenBank/DDBJ databases">
        <authorList>
            <person name="Varghese N."/>
            <person name="Submissions S."/>
        </authorList>
    </citation>
    <scope>NUCLEOTIDE SEQUENCE [LARGE SCALE GENOMIC DNA]</scope>
    <source>
        <strain evidence="9">Ca-68</strain>
    </source>
</reference>
<proteinExistence type="inferred from homology"/>
<dbReference type="Gene3D" id="3.20.20.70">
    <property type="entry name" value="Aldolase class I"/>
    <property type="match status" value="1"/>
</dbReference>
<keyword evidence="7" id="KW-0119">Carbohydrate metabolism</keyword>
<dbReference type="NCBIfam" id="NF004325">
    <property type="entry name" value="PRK05718.1"/>
    <property type="match status" value="1"/>
</dbReference>
<dbReference type="EC" id="4.1.2.14" evidence="5"/>
<dbReference type="PANTHER" id="PTHR30246">
    <property type="entry name" value="2-KETO-3-DEOXY-6-PHOSPHOGLUCONATE ALDOLASE"/>
    <property type="match status" value="1"/>
</dbReference>
<dbReference type="RefSeq" id="WP_089375990.1">
    <property type="nucleotide sequence ID" value="NZ_FZOA01000007.1"/>
</dbReference>
<evidence type="ECO:0000256" key="4">
    <source>
        <dbReference type="ARBA" id="ARBA00011233"/>
    </source>
</evidence>
<dbReference type="Proteomes" id="UP000198305">
    <property type="component" value="Unassembled WGS sequence"/>
</dbReference>
<dbReference type="InterPro" id="IPR000887">
    <property type="entry name" value="Aldlse_KDPG_KHG"/>
</dbReference>
<organism evidence="8 9">
    <name type="scientific">Methylobacillus rhizosphaerae</name>
    <dbReference type="NCBI Taxonomy" id="551994"/>
    <lineage>
        <taxon>Bacteria</taxon>
        <taxon>Pseudomonadati</taxon>
        <taxon>Pseudomonadota</taxon>
        <taxon>Betaproteobacteria</taxon>
        <taxon>Nitrosomonadales</taxon>
        <taxon>Methylophilaceae</taxon>
        <taxon>Methylobacillus</taxon>
    </lineage>
</organism>
<gene>
    <name evidence="8" type="ORF">SAMN05192560_1911</name>
</gene>
<evidence type="ECO:0000256" key="7">
    <source>
        <dbReference type="ARBA" id="ARBA00023277"/>
    </source>
</evidence>
<dbReference type="EMBL" id="FZOA01000007">
    <property type="protein sequence ID" value="SNR94723.1"/>
    <property type="molecule type" value="Genomic_DNA"/>
</dbReference>
<comment type="similarity">
    <text evidence="3">Belongs to the KHG/KDPG aldolase family.</text>
</comment>
<dbReference type="AlphaFoldDB" id="A0A239AIG5"/>
<evidence type="ECO:0000256" key="2">
    <source>
        <dbReference type="ARBA" id="ARBA00004736"/>
    </source>
</evidence>
<protein>
    <recommendedName>
        <fullName evidence="5">2-dehydro-3-deoxy-phosphogluconate aldolase</fullName>
        <ecNumber evidence="5">4.1.2.14</ecNumber>
    </recommendedName>
</protein>
<comment type="catalytic activity">
    <reaction evidence="1">
        <text>2-dehydro-3-deoxy-6-phospho-D-gluconate = D-glyceraldehyde 3-phosphate + pyruvate</text>
        <dbReference type="Rhea" id="RHEA:17089"/>
        <dbReference type="ChEBI" id="CHEBI:15361"/>
        <dbReference type="ChEBI" id="CHEBI:57569"/>
        <dbReference type="ChEBI" id="CHEBI:59776"/>
        <dbReference type="EC" id="4.1.2.14"/>
    </reaction>
</comment>
<keyword evidence="9" id="KW-1185">Reference proteome</keyword>
<dbReference type="GO" id="GO:0008675">
    <property type="term" value="F:2-dehydro-3-deoxy-phosphogluconate aldolase activity"/>
    <property type="evidence" value="ECO:0007669"/>
    <property type="project" value="UniProtKB-EC"/>
</dbReference>
<dbReference type="SUPFAM" id="SSF51569">
    <property type="entry name" value="Aldolase"/>
    <property type="match status" value="1"/>
</dbReference>
<evidence type="ECO:0000256" key="6">
    <source>
        <dbReference type="ARBA" id="ARBA00023239"/>
    </source>
</evidence>
<dbReference type="InterPro" id="IPR031337">
    <property type="entry name" value="KDPG/KHG_AS_1"/>
</dbReference>
<evidence type="ECO:0000313" key="9">
    <source>
        <dbReference type="Proteomes" id="UP000198305"/>
    </source>
</evidence>
<keyword evidence="6" id="KW-0456">Lyase</keyword>
<comment type="pathway">
    <text evidence="2">Carbohydrate acid metabolism; 2-dehydro-3-deoxy-D-gluconate degradation; D-glyceraldehyde 3-phosphate and pyruvate from 2-dehydro-3-deoxy-D-gluconate: step 2/2.</text>
</comment>
<dbReference type="InterPro" id="IPR013785">
    <property type="entry name" value="Aldolase_TIM"/>
</dbReference>